<dbReference type="EC" id="1.-.-.-" evidence="5"/>
<dbReference type="RefSeq" id="WP_184692078.1">
    <property type="nucleotide sequence ID" value="NZ_JACIIJ010000001.1"/>
</dbReference>
<dbReference type="InterPro" id="IPR020904">
    <property type="entry name" value="Sc_DH/Rdtase_CS"/>
</dbReference>
<evidence type="ECO:0000313" key="6">
    <source>
        <dbReference type="Proteomes" id="UP000517187"/>
    </source>
</evidence>
<dbReference type="PANTHER" id="PTHR44169:SF6">
    <property type="entry name" value="NADPH-DEPENDENT 1-ACYLDIHYDROXYACETONE PHOSPHATE REDUCTASE"/>
    <property type="match status" value="1"/>
</dbReference>
<name>A0A7W9ZQ04_RHILE</name>
<dbReference type="PRINTS" id="PR00081">
    <property type="entry name" value="GDHRDH"/>
</dbReference>
<dbReference type="GO" id="GO:0016491">
    <property type="term" value="F:oxidoreductase activity"/>
    <property type="evidence" value="ECO:0007669"/>
    <property type="project" value="UniProtKB-KW"/>
</dbReference>
<dbReference type="PANTHER" id="PTHR44169">
    <property type="entry name" value="NADPH-DEPENDENT 1-ACYLDIHYDROXYACETONE PHOSPHATE REDUCTASE"/>
    <property type="match status" value="1"/>
</dbReference>
<comment type="similarity">
    <text evidence="1 3">Belongs to the short-chain dehydrogenases/reductases (SDR) family.</text>
</comment>
<dbReference type="PROSITE" id="PS00061">
    <property type="entry name" value="ADH_SHORT"/>
    <property type="match status" value="1"/>
</dbReference>
<organism evidence="5 6">
    <name type="scientific">Rhizobium leguminosarum</name>
    <dbReference type="NCBI Taxonomy" id="384"/>
    <lineage>
        <taxon>Bacteria</taxon>
        <taxon>Pseudomonadati</taxon>
        <taxon>Pseudomonadota</taxon>
        <taxon>Alphaproteobacteria</taxon>
        <taxon>Hyphomicrobiales</taxon>
        <taxon>Rhizobiaceae</taxon>
        <taxon>Rhizobium/Agrobacterium group</taxon>
        <taxon>Rhizobium</taxon>
    </lineage>
</organism>
<dbReference type="EMBL" id="JACIIJ010000001">
    <property type="protein sequence ID" value="MBB6219364.1"/>
    <property type="molecule type" value="Genomic_DNA"/>
</dbReference>
<accession>A0A7W9ZQ04</accession>
<gene>
    <name evidence="5" type="ORF">GGE66_000308</name>
</gene>
<dbReference type="SMART" id="SM00822">
    <property type="entry name" value="PKS_KR"/>
    <property type="match status" value="1"/>
</dbReference>
<dbReference type="SUPFAM" id="SSF51735">
    <property type="entry name" value="NAD(P)-binding Rossmann-fold domains"/>
    <property type="match status" value="1"/>
</dbReference>
<dbReference type="InterPro" id="IPR002347">
    <property type="entry name" value="SDR_fam"/>
</dbReference>
<evidence type="ECO:0000313" key="5">
    <source>
        <dbReference type="EMBL" id="MBB6219364.1"/>
    </source>
</evidence>
<feature type="domain" description="Ketoreductase" evidence="4">
    <location>
        <begin position="6"/>
        <end position="184"/>
    </location>
</feature>
<evidence type="ECO:0000256" key="2">
    <source>
        <dbReference type="ARBA" id="ARBA00023002"/>
    </source>
</evidence>
<evidence type="ECO:0000259" key="4">
    <source>
        <dbReference type="SMART" id="SM00822"/>
    </source>
</evidence>
<dbReference type="InterPro" id="IPR057326">
    <property type="entry name" value="KR_dom"/>
</dbReference>
<dbReference type="PRINTS" id="PR00080">
    <property type="entry name" value="SDRFAMILY"/>
</dbReference>
<dbReference type="InterPro" id="IPR036291">
    <property type="entry name" value="NAD(P)-bd_dom_sf"/>
</dbReference>
<evidence type="ECO:0000256" key="3">
    <source>
        <dbReference type="RuleBase" id="RU000363"/>
    </source>
</evidence>
<dbReference type="AlphaFoldDB" id="A0A7W9ZQ04"/>
<reference evidence="5 6" key="1">
    <citation type="submission" date="2020-08" db="EMBL/GenBank/DDBJ databases">
        <title>Genomic Encyclopedia of Type Strains, Phase IV (KMG-V): Genome sequencing to study the core and pangenomes of soil and plant-associated prokaryotes.</title>
        <authorList>
            <person name="Whitman W."/>
        </authorList>
    </citation>
    <scope>NUCLEOTIDE SEQUENCE [LARGE SCALE GENOMIC DNA]</scope>
    <source>
        <strain evidence="5 6">SEMIA 4011</strain>
    </source>
</reference>
<evidence type="ECO:0000256" key="1">
    <source>
        <dbReference type="ARBA" id="ARBA00006484"/>
    </source>
</evidence>
<protein>
    <submittedName>
        <fullName evidence="5">Putative oxidoreductase</fullName>
        <ecNumber evidence="5">1.-.-.-</ecNumber>
    </submittedName>
</protein>
<dbReference type="Pfam" id="PF00106">
    <property type="entry name" value="adh_short"/>
    <property type="match status" value="1"/>
</dbReference>
<keyword evidence="2 5" id="KW-0560">Oxidoreductase</keyword>
<sequence length="249" mass="26389">MNFSNSTILITGGNSGIGRGLAQALAAQGAKVIITGRNAATLAETLAANPTIQGYELEVTNPDQINAFVSKITADHPDLNAVIHNAGIMIFEDVLAEPYDLDIVERTIATNLLAPIRLTAALLPHLKSKPEAAIVTVSSGLAFVPRADALTYSATKAAIHSWTQSLRHELRKTKISVVELAPPLVATDLTPGQSANPHAMPLDAFVSEAVALLCAAQTPQEVLVQRVMPQRTAEQTGNFDKVFGMINPD</sequence>
<comment type="caution">
    <text evidence="5">The sequence shown here is derived from an EMBL/GenBank/DDBJ whole genome shotgun (WGS) entry which is preliminary data.</text>
</comment>
<proteinExistence type="inferred from homology"/>
<dbReference type="Gene3D" id="3.40.50.720">
    <property type="entry name" value="NAD(P)-binding Rossmann-like Domain"/>
    <property type="match status" value="1"/>
</dbReference>
<dbReference type="Proteomes" id="UP000517187">
    <property type="component" value="Unassembled WGS sequence"/>
</dbReference>